<feature type="domain" description="Aminoglycoside phosphotransferase" evidence="1">
    <location>
        <begin position="32"/>
        <end position="252"/>
    </location>
</feature>
<dbReference type="InterPro" id="IPR011009">
    <property type="entry name" value="Kinase-like_dom_sf"/>
</dbReference>
<protein>
    <submittedName>
        <fullName evidence="2">Phosphotransferase family protein</fullName>
    </submittedName>
</protein>
<evidence type="ECO:0000313" key="3">
    <source>
        <dbReference type="Proteomes" id="UP001635816"/>
    </source>
</evidence>
<dbReference type="SUPFAM" id="SSF56112">
    <property type="entry name" value="Protein kinase-like (PK-like)"/>
    <property type="match status" value="1"/>
</dbReference>
<dbReference type="CDD" id="cd05154">
    <property type="entry name" value="ACAD10_11_N-like"/>
    <property type="match status" value="1"/>
</dbReference>
<evidence type="ECO:0000313" key="2">
    <source>
        <dbReference type="EMBL" id="MFN6546529.1"/>
    </source>
</evidence>
<name>A0ABW9LFZ2_9MYCO</name>
<sequence length="342" mass="36743">MTVTNLEGLDLAALDRHLRSEGIARSGELRAELIAGGRSNLTFRVHDDVSAWVLRRPPLHGLTPSAHDMAREYKVVAALAGTAVPVARAVTMSNDDSVLGAPFQMVENVAGQVVRSADELAALGDEQVISSSVDALIRVLADLHAVDPDAVGLGDFGKPAGYLERQVRRWGSQWDLVRLPDDPRDDDVKRLHQALADSVPAQSRNSIVHGDYRIDNTILDAQDPTKVLAVLDWELSTLGDPLSDAALMCVYRDPMFNLILSMEAAWSSPRMPSADDLANRYSVQSGQELAHWDFYMALAYFKAAIIAAGIDFRARQGSEAPGSSSVGAAVAPAIASGLRALG</sequence>
<dbReference type="Proteomes" id="UP001635816">
    <property type="component" value="Unassembled WGS sequence"/>
</dbReference>
<dbReference type="Gene3D" id="3.90.1200.10">
    <property type="match status" value="1"/>
</dbReference>
<evidence type="ECO:0000259" key="1">
    <source>
        <dbReference type="Pfam" id="PF01636"/>
    </source>
</evidence>
<dbReference type="EMBL" id="JBKBDD010000010">
    <property type="protein sequence ID" value="MFN6546529.1"/>
    <property type="molecule type" value="Genomic_DNA"/>
</dbReference>
<proteinExistence type="predicted"/>
<dbReference type="Pfam" id="PF01636">
    <property type="entry name" value="APH"/>
    <property type="match status" value="1"/>
</dbReference>
<accession>A0ABW9LFZ2</accession>
<gene>
    <name evidence="2" type="ORF">ACK4CT_25360</name>
</gene>
<dbReference type="InterPro" id="IPR041726">
    <property type="entry name" value="ACAD10_11_N"/>
</dbReference>
<dbReference type="InterPro" id="IPR002575">
    <property type="entry name" value="Aminoglycoside_PTrfase"/>
</dbReference>
<comment type="caution">
    <text evidence="2">The sequence shown here is derived from an EMBL/GenBank/DDBJ whole genome shotgun (WGS) entry which is preliminary data.</text>
</comment>
<reference evidence="2 3" key="1">
    <citation type="submission" date="2024-12" db="EMBL/GenBank/DDBJ databases">
        <title>The coexistence of Mycolicibacterium septicum and Mycolicibacterium nivoides in clinical samples.</title>
        <authorList>
            <person name="Wang C."/>
            <person name="Feng Y."/>
            <person name="Zong Z."/>
        </authorList>
    </citation>
    <scope>NUCLEOTIDE SEQUENCE [LARGE SCALE GENOMIC DNA]</scope>
    <source>
        <strain evidence="2 3">120309</strain>
    </source>
</reference>
<dbReference type="GeneID" id="300558107"/>
<dbReference type="RefSeq" id="WP_164480972.1">
    <property type="nucleotide sequence ID" value="NZ_CP034072.1"/>
</dbReference>
<organism evidence="2 3">
    <name type="scientific">Mycolicibacterium nivoides</name>
    <dbReference type="NCBI Taxonomy" id="2487344"/>
    <lineage>
        <taxon>Bacteria</taxon>
        <taxon>Bacillati</taxon>
        <taxon>Actinomycetota</taxon>
        <taxon>Actinomycetes</taxon>
        <taxon>Mycobacteriales</taxon>
        <taxon>Mycobacteriaceae</taxon>
        <taxon>Mycolicibacterium</taxon>
    </lineage>
</organism>
<dbReference type="PANTHER" id="PTHR47829">
    <property type="entry name" value="HYDROLASE, PUTATIVE (AFU_ORTHOLOGUE AFUA_1G12880)-RELATED"/>
    <property type="match status" value="1"/>
</dbReference>
<dbReference type="Gene3D" id="3.30.200.20">
    <property type="entry name" value="Phosphorylase Kinase, domain 1"/>
    <property type="match status" value="1"/>
</dbReference>
<dbReference type="InterPro" id="IPR052898">
    <property type="entry name" value="ACAD10-like"/>
</dbReference>
<keyword evidence="3" id="KW-1185">Reference proteome</keyword>
<dbReference type="PANTHER" id="PTHR47829:SF1">
    <property type="entry name" value="HAD FAMILY PHOSPHATASE"/>
    <property type="match status" value="1"/>
</dbReference>